<sequence>MGVSIDLSGLKVKGNARVMNDVKITGYEDAKIRAENTEIDGNVEFLERLEIGPVLDEVQRQLRNLDPSSAEYRSLKQIVEMKNTAPQSIMNALKKHLADFSQGVLSNVVAAYISKRFL</sequence>
<protein>
    <submittedName>
        <fullName evidence="1">Uncharacterized protein</fullName>
    </submittedName>
</protein>
<proteinExistence type="predicted"/>
<comment type="caution">
    <text evidence="1">The sequence shown here is derived from an EMBL/GenBank/DDBJ whole genome shotgun (WGS) entry which is preliminary data.</text>
</comment>
<evidence type="ECO:0000313" key="1">
    <source>
        <dbReference type="EMBL" id="RGB93746.1"/>
    </source>
</evidence>
<dbReference type="Proteomes" id="UP000260991">
    <property type="component" value="Unassembled WGS sequence"/>
</dbReference>
<accession>A0A3E2UC00</accession>
<dbReference type="RefSeq" id="WP_158402051.1">
    <property type="nucleotide sequence ID" value="NZ_QVER01000001.1"/>
</dbReference>
<evidence type="ECO:0000313" key="2">
    <source>
        <dbReference type="Proteomes" id="UP000260991"/>
    </source>
</evidence>
<dbReference type="EMBL" id="QVER01000001">
    <property type="protein sequence ID" value="RGB93746.1"/>
    <property type="molecule type" value="Genomic_DNA"/>
</dbReference>
<organism evidence="1 2">
    <name type="scientific">Faecalibacterium prausnitzii</name>
    <dbReference type="NCBI Taxonomy" id="853"/>
    <lineage>
        <taxon>Bacteria</taxon>
        <taxon>Bacillati</taxon>
        <taxon>Bacillota</taxon>
        <taxon>Clostridia</taxon>
        <taxon>Eubacteriales</taxon>
        <taxon>Oscillospiraceae</taxon>
        <taxon>Faecalibacterium</taxon>
    </lineage>
</organism>
<gene>
    <name evidence="1" type="ORF">DWZ46_00685</name>
</gene>
<dbReference type="AlphaFoldDB" id="A0A3E2UC00"/>
<name>A0A3E2UC00_9FIRM</name>
<reference evidence="1 2" key="1">
    <citation type="submission" date="2018-08" db="EMBL/GenBank/DDBJ databases">
        <title>A genome reference for cultivated species of the human gut microbiota.</title>
        <authorList>
            <person name="Zou Y."/>
            <person name="Xue W."/>
            <person name="Luo G."/>
        </authorList>
    </citation>
    <scope>NUCLEOTIDE SEQUENCE [LARGE SCALE GENOMIC DNA]</scope>
    <source>
        <strain evidence="1 2">AF32-8AC</strain>
    </source>
</reference>